<dbReference type="SUPFAM" id="SSF55874">
    <property type="entry name" value="ATPase domain of HSP90 chaperone/DNA topoisomerase II/histidine kinase"/>
    <property type="match status" value="1"/>
</dbReference>
<keyword evidence="2" id="KW-0418">Kinase</keyword>
<evidence type="ECO:0000313" key="7">
    <source>
        <dbReference type="EMBL" id="RZS90314.1"/>
    </source>
</evidence>
<feature type="transmembrane region" description="Helical" evidence="4">
    <location>
        <begin position="42"/>
        <end position="64"/>
    </location>
</feature>
<evidence type="ECO:0000256" key="4">
    <source>
        <dbReference type="SAM" id="Phobius"/>
    </source>
</evidence>
<evidence type="ECO:0000256" key="1">
    <source>
        <dbReference type="ARBA" id="ARBA00022679"/>
    </source>
</evidence>
<feature type="domain" description="Histidine kinase/HSP90-like ATPase" evidence="5">
    <location>
        <begin position="316"/>
        <end position="401"/>
    </location>
</feature>
<name>A0A4Q7NTH3_9ACTN</name>
<feature type="transmembrane region" description="Helical" evidence="4">
    <location>
        <begin position="84"/>
        <end position="106"/>
    </location>
</feature>
<keyword evidence="3" id="KW-0902">Two-component regulatory system</keyword>
<proteinExistence type="predicted"/>
<keyword evidence="4" id="KW-0472">Membrane</keyword>
<keyword evidence="4" id="KW-0812">Transmembrane</keyword>
<evidence type="ECO:0000313" key="8">
    <source>
        <dbReference type="Proteomes" id="UP000293638"/>
    </source>
</evidence>
<comment type="caution">
    <text evidence="7">The sequence shown here is derived from an EMBL/GenBank/DDBJ whole genome shotgun (WGS) entry which is preliminary data.</text>
</comment>
<dbReference type="Gene3D" id="3.30.565.10">
    <property type="entry name" value="Histidine kinase-like ATPase, C-terminal domain"/>
    <property type="match status" value="1"/>
</dbReference>
<dbReference type="InterPro" id="IPR003594">
    <property type="entry name" value="HATPase_dom"/>
</dbReference>
<feature type="transmembrane region" description="Helical" evidence="4">
    <location>
        <begin position="181"/>
        <end position="200"/>
    </location>
</feature>
<dbReference type="EMBL" id="SGXD01000002">
    <property type="protein sequence ID" value="RZS90314.1"/>
    <property type="molecule type" value="Genomic_DNA"/>
</dbReference>
<feature type="transmembrane region" description="Helical" evidence="4">
    <location>
        <begin position="112"/>
        <end position="130"/>
    </location>
</feature>
<organism evidence="7 8">
    <name type="scientific">Motilibacter rhizosphaerae</name>
    <dbReference type="NCBI Taxonomy" id="598652"/>
    <lineage>
        <taxon>Bacteria</taxon>
        <taxon>Bacillati</taxon>
        <taxon>Actinomycetota</taxon>
        <taxon>Actinomycetes</taxon>
        <taxon>Motilibacterales</taxon>
        <taxon>Motilibacteraceae</taxon>
        <taxon>Motilibacter</taxon>
    </lineage>
</organism>
<dbReference type="AlphaFoldDB" id="A0A4Q7NTH3"/>
<reference evidence="7 8" key="1">
    <citation type="submission" date="2019-02" db="EMBL/GenBank/DDBJ databases">
        <title>Genomic Encyclopedia of Type Strains, Phase IV (KMG-IV): sequencing the most valuable type-strain genomes for metagenomic binning, comparative biology and taxonomic classification.</title>
        <authorList>
            <person name="Goeker M."/>
        </authorList>
    </citation>
    <scope>NUCLEOTIDE SEQUENCE [LARGE SCALE GENOMIC DNA]</scope>
    <source>
        <strain evidence="7 8">DSM 45622</strain>
    </source>
</reference>
<dbReference type="InterPro" id="IPR007168">
    <property type="entry name" value="Phageshock_PspC_N"/>
</dbReference>
<dbReference type="PANTHER" id="PTHR24421">
    <property type="entry name" value="NITRATE/NITRITE SENSOR PROTEIN NARX-RELATED"/>
    <property type="match status" value="1"/>
</dbReference>
<gene>
    <name evidence="7" type="ORF">EV189_2099</name>
</gene>
<dbReference type="InterPro" id="IPR036890">
    <property type="entry name" value="HATPase_C_sf"/>
</dbReference>
<dbReference type="GO" id="GO:0016301">
    <property type="term" value="F:kinase activity"/>
    <property type="evidence" value="ECO:0007669"/>
    <property type="project" value="UniProtKB-KW"/>
</dbReference>
<keyword evidence="8" id="KW-1185">Reference proteome</keyword>
<evidence type="ECO:0000256" key="3">
    <source>
        <dbReference type="ARBA" id="ARBA00023012"/>
    </source>
</evidence>
<dbReference type="PANTHER" id="PTHR24421:SF61">
    <property type="entry name" value="OXYGEN SENSOR HISTIDINE KINASE NREB"/>
    <property type="match status" value="1"/>
</dbReference>
<keyword evidence="4" id="KW-1133">Transmembrane helix</keyword>
<evidence type="ECO:0000259" key="6">
    <source>
        <dbReference type="Pfam" id="PF04024"/>
    </source>
</evidence>
<feature type="domain" description="Phage shock protein PspC N-terminal" evidence="6">
    <location>
        <begin position="13"/>
        <end position="67"/>
    </location>
</feature>
<accession>A0A4Q7NTH3</accession>
<keyword evidence="1" id="KW-0808">Transferase</keyword>
<dbReference type="Pfam" id="PF04024">
    <property type="entry name" value="PspC"/>
    <property type="match status" value="1"/>
</dbReference>
<dbReference type="InterPro" id="IPR050482">
    <property type="entry name" value="Sensor_HK_TwoCompSys"/>
</dbReference>
<dbReference type="GO" id="GO:0000160">
    <property type="term" value="P:phosphorelay signal transduction system"/>
    <property type="evidence" value="ECO:0007669"/>
    <property type="project" value="UniProtKB-KW"/>
</dbReference>
<evidence type="ECO:0000256" key="2">
    <source>
        <dbReference type="ARBA" id="ARBA00022777"/>
    </source>
</evidence>
<dbReference type="Pfam" id="PF02518">
    <property type="entry name" value="HATPase_c"/>
    <property type="match status" value="1"/>
</dbReference>
<dbReference type="Proteomes" id="UP000293638">
    <property type="component" value="Unassembled WGS sequence"/>
</dbReference>
<evidence type="ECO:0000259" key="5">
    <source>
        <dbReference type="Pfam" id="PF02518"/>
    </source>
</evidence>
<sequence>MDAAHTPWQPAPRLVRLPDGVGGGVARGLAAHLGIDVRIVRAAFVVLAFCSGAGVLAYVLFWWLAPVDSCAERRPRPRTRVVTAAVLVAVALAVAAGDALLRWLGLTLVGPALWPVAVVVVGVAIVWWQADESQRARWFAVSPADLRMARLRSAAGVLLVVVGGVALLGSHAGLTVTVRTLVSALVLVAGLALVTLPYWVRMARDLQSERAARVREQERAEVAAHLHDSVLQTLTLIQRRVDDPREVARLARAQERELRAWLYRPETETAASFAAALARTLAEVEDAHGTAIEVVTVGDAPLDGLVPEPVTAVLGAVREAAVNAAKHGAGAAVSVYAEVGAEAVEVWVRDRGPGFVLADVPDDRLGVRRSILGRMERHGGRATVRSAPGEGTEVSLVMPLRRKQEEAAS</sequence>
<protein>
    <submittedName>
        <fullName evidence="7">Phage shock protein C (PspC) family protein</fullName>
    </submittedName>
</protein>
<feature type="transmembrane region" description="Helical" evidence="4">
    <location>
        <begin position="151"/>
        <end position="169"/>
    </location>
</feature>
<dbReference type="RefSeq" id="WP_231116253.1">
    <property type="nucleotide sequence ID" value="NZ_SGXD01000002.1"/>
</dbReference>